<keyword evidence="1" id="KW-0092">Biotin</keyword>
<dbReference type="Pfam" id="PF00364">
    <property type="entry name" value="Biotin_lipoyl"/>
    <property type="match status" value="1"/>
</dbReference>
<dbReference type="STRING" id="264731.PRU_1232"/>
<evidence type="ECO:0000259" key="2">
    <source>
        <dbReference type="PROSITE" id="PS50968"/>
    </source>
</evidence>
<keyword evidence="4" id="KW-1185">Reference proteome</keyword>
<dbReference type="AlphaFoldDB" id="D5ESE3"/>
<dbReference type="Gene3D" id="2.40.50.100">
    <property type="match status" value="1"/>
</dbReference>
<proteinExistence type="predicted"/>
<dbReference type="InterPro" id="IPR000089">
    <property type="entry name" value="Biotin_lipoyl"/>
</dbReference>
<evidence type="ECO:0000313" key="4">
    <source>
        <dbReference type="Proteomes" id="UP000000927"/>
    </source>
</evidence>
<dbReference type="PANTHER" id="PTHR45266:SF3">
    <property type="entry name" value="OXALOACETATE DECARBOXYLASE ALPHA CHAIN"/>
    <property type="match status" value="1"/>
</dbReference>
<evidence type="ECO:0000256" key="1">
    <source>
        <dbReference type="ARBA" id="ARBA00023267"/>
    </source>
</evidence>
<gene>
    <name evidence="3" type="ordered locus">PRU_1232</name>
</gene>
<name>D5ESE3_XYLR2</name>
<organism evidence="3 4">
    <name type="scientific">Xylanibacter ruminicola (strain ATCC 19189 / DSM 19721 / CIP 105475 / JCM 8958 / 23)</name>
    <name type="common">Prevotella ruminicola</name>
    <dbReference type="NCBI Taxonomy" id="264731"/>
    <lineage>
        <taxon>Bacteria</taxon>
        <taxon>Pseudomonadati</taxon>
        <taxon>Bacteroidota</taxon>
        <taxon>Bacteroidia</taxon>
        <taxon>Bacteroidales</taxon>
        <taxon>Prevotellaceae</taxon>
        <taxon>Xylanibacter</taxon>
    </lineage>
</organism>
<evidence type="ECO:0000313" key="3">
    <source>
        <dbReference type="EMBL" id="ADE83630.1"/>
    </source>
</evidence>
<sequence length="156" mass="16505">MERLCANIHSTSLKMKEYKYTINGNKYEVVVGDITDNIATLTVNGEQYTVEMEKQAEPEKKKPVVKAAATAAADDAPAANKGAVNKANAVKAPLPGVITDILVAEGDEVKAGDTVVVLEAMKMANNLAAEKDGKVTAICVKVGESVMEDDALIVIE</sequence>
<dbReference type="FunFam" id="2.40.50.100:FF:000003">
    <property type="entry name" value="Acetyl-CoA carboxylase biotin carboxyl carrier protein"/>
    <property type="match status" value="1"/>
</dbReference>
<dbReference type="PROSITE" id="PS50968">
    <property type="entry name" value="BIOTINYL_LIPOYL"/>
    <property type="match status" value="1"/>
</dbReference>
<feature type="domain" description="Lipoyl-binding" evidence="2">
    <location>
        <begin position="81"/>
        <end position="156"/>
    </location>
</feature>
<dbReference type="EMBL" id="CP002006">
    <property type="protein sequence ID" value="ADE83630.1"/>
    <property type="molecule type" value="Genomic_DNA"/>
</dbReference>
<dbReference type="InterPro" id="IPR011053">
    <property type="entry name" value="Single_hybrid_motif"/>
</dbReference>
<reference evidence="3 4" key="1">
    <citation type="journal article" date="2010" name="Microb. Ecol.">
        <title>Comparative genome analysis of Prevotella ruminicola and Prevotella bryantii: insights into their environmental niche.</title>
        <authorList>
            <consortium name="North American Consortium for Rumen Bacteria"/>
            <person name="Purushe J."/>
            <person name="Fouts D.E."/>
            <person name="Morrison M."/>
            <person name="White B.A."/>
            <person name="Mackie R.I."/>
            <person name="Coutinho P.M."/>
            <person name="Henrissat B."/>
            <person name="Nelson K.E."/>
        </authorList>
    </citation>
    <scope>NUCLEOTIDE SEQUENCE [LARGE SCALE GENOMIC DNA]</scope>
    <source>
        <strain evidence="4">ATCC 19189 / JCM 8958 / 23</strain>
    </source>
</reference>
<dbReference type="InterPro" id="IPR050709">
    <property type="entry name" value="Biotin_Carboxyl_Carrier/Decarb"/>
</dbReference>
<dbReference type="PROSITE" id="PS00188">
    <property type="entry name" value="BIOTIN"/>
    <property type="match status" value="1"/>
</dbReference>
<accession>D5ESE3</accession>
<dbReference type="PANTHER" id="PTHR45266">
    <property type="entry name" value="OXALOACETATE DECARBOXYLASE ALPHA CHAIN"/>
    <property type="match status" value="1"/>
</dbReference>
<protein>
    <submittedName>
        <fullName evidence="3">Biotin carboxyl carrier protein</fullName>
    </submittedName>
</protein>
<dbReference type="CDD" id="cd06850">
    <property type="entry name" value="biotinyl_domain"/>
    <property type="match status" value="1"/>
</dbReference>
<dbReference type="HOGENOM" id="CLU_016733_5_4_10"/>
<dbReference type="eggNOG" id="COG4770">
    <property type="taxonomic scope" value="Bacteria"/>
</dbReference>
<dbReference type="Proteomes" id="UP000000927">
    <property type="component" value="Chromosome"/>
</dbReference>
<dbReference type="SUPFAM" id="SSF51230">
    <property type="entry name" value="Single hybrid motif"/>
    <property type="match status" value="1"/>
</dbReference>
<dbReference type="InterPro" id="IPR001882">
    <property type="entry name" value="Biotin_BS"/>
</dbReference>
<dbReference type="KEGG" id="pru:PRU_1232"/>